<proteinExistence type="predicted"/>
<sequence>MYLFKIILIFVQLAFLNGMGNSPLPPLPINVFNNLIRILSPRSEAERIVYQHHGITDEELEQKRTEMEHYKNRYNTLLGEFKQVEEQLEHSQSQLFTLATEGSHDLTQIYESNMHKRGEILNELWGIFDNIALIYKQQHGREMVHQRIYMEHRQRAYAFYRHQGASQGGDGPQGGGLYFHLNYLIIKIKK</sequence>
<comment type="caution">
    <text evidence="3">The sequence shown here is derived from an EMBL/GenBank/DDBJ whole genome shotgun (WGS) entry which is preliminary data.</text>
</comment>
<feature type="coiled-coil region" evidence="1">
    <location>
        <begin position="60"/>
        <end position="94"/>
    </location>
</feature>
<dbReference type="EMBL" id="CAJEWN010000028">
    <property type="protein sequence ID" value="CAD2141937.1"/>
    <property type="molecule type" value="Genomic_DNA"/>
</dbReference>
<dbReference type="Proteomes" id="UP000580250">
    <property type="component" value="Unassembled WGS sequence"/>
</dbReference>
<reference evidence="3 4" key="1">
    <citation type="submission" date="2020-08" db="EMBL/GenBank/DDBJ databases">
        <authorList>
            <person name="Koutsovoulos G."/>
            <person name="Danchin GJ E."/>
        </authorList>
    </citation>
    <scope>NUCLEOTIDE SEQUENCE [LARGE SCALE GENOMIC DNA]</scope>
</reference>
<keyword evidence="2" id="KW-0732">Signal</keyword>
<evidence type="ECO:0000313" key="4">
    <source>
        <dbReference type="Proteomes" id="UP000580250"/>
    </source>
</evidence>
<evidence type="ECO:0000256" key="1">
    <source>
        <dbReference type="SAM" id="Coils"/>
    </source>
</evidence>
<accession>A0A6V7U4J3</accession>
<gene>
    <name evidence="3" type="ORF">MENT_LOCUS7054</name>
</gene>
<evidence type="ECO:0000313" key="3">
    <source>
        <dbReference type="EMBL" id="CAD2141937.1"/>
    </source>
</evidence>
<organism evidence="3 4">
    <name type="scientific">Meloidogyne enterolobii</name>
    <name type="common">Root-knot nematode worm</name>
    <name type="synonym">Meloidogyne mayaguensis</name>
    <dbReference type="NCBI Taxonomy" id="390850"/>
    <lineage>
        <taxon>Eukaryota</taxon>
        <taxon>Metazoa</taxon>
        <taxon>Ecdysozoa</taxon>
        <taxon>Nematoda</taxon>
        <taxon>Chromadorea</taxon>
        <taxon>Rhabditida</taxon>
        <taxon>Tylenchina</taxon>
        <taxon>Tylenchomorpha</taxon>
        <taxon>Tylenchoidea</taxon>
        <taxon>Meloidogynidae</taxon>
        <taxon>Meloidogyninae</taxon>
        <taxon>Meloidogyne</taxon>
    </lineage>
</organism>
<name>A0A6V7U4J3_MELEN</name>
<feature type="chain" id="PRO_5027773178" evidence="2">
    <location>
        <begin position="19"/>
        <end position="190"/>
    </location>
</feature>
<dbReference type="AlphaFoldDB" id="A0A6V7U4J3"/>
<evidence type="ECO:0000256" key="2">
    <source>
        <dbReference type="SAM" id="SignalP"/>
    </source>
</evidence>
<keyword evidence="1" id="KW-0175">Coiled coil</keyword>
<feature type="signal peptide" evidence="2">
    <location>
        <begin position="1"/>
        <end position="18"/>
    </location>
</feature>
<protein>
    <submittedName>
        <fullName evidence="3">Uncharacterized protein</fullName>
    </submittedName>
</protein>